<evidence type="ECO:0000259" key="5">
    <source>
        <dbReference type="PROSITE" id="PS50303"/>
    </source>
</evidence>
<dbReference type="InterPro" id="IPR016024">
    <property type="entry name" value="ARM-type_fold"/>
</dbReference>
<feature type="repeat" description="Pumilio" evidence="3">
    <location>
        <begin position="666"/>
        <end position="701"/>
    </location>
</feature>
<keyword evidence="7" id="KW-1185">Reference proteome</keyword>
<keyword evidence="1" id="KW-0677">Repeat</keyword>
<dbReference type="GO" id="GO:0010608">
    <property type="term" value="P:post-transcriptional regulation of gene expression"/>
    <property type="evidence" value="ECO:0007669"/>
    <property type="project" value="TreeGrafter"/>
</dbReference>
<comment type="function">
    <text evidence="2">RNA-binding nucleolar protein required for pre-rRNA processing. Involved in production of 18S rRNA and assembly of small ribosomal subunit.</text>
</comment>
<dbReference type="EMBL" id="KE148151">
    <property type="protein sequence ID" value="EPE07427.1"/>
    <property type="molecule type" value="Genomic_DNA"/>
</dbReference>
<dbReference type="PROSITE" id="PS50303">
    <property type="entry name" value="PUM_HD"/>
    <property type="match status" value="1"/>
</dbReference>
<dbReference type="InterPro" id="IPR033133">
    <property type="entry name" value="PUM-HD"/>
</dbReference>
<dbReference type="AlphaFoldDB" id="S3C3R5"/>
<feature type="region of interest" description="Disordered" evidence="4">
    <location>
        <begin position="221"/>
        <end position="242"/>
    </location>
</feature>
<feature type="compositionally biased region" description="Polar residues" evidence="4">
    <location>
        <begin position="232"/>
        <end position="242"/>
    </location>
</feature>
<dbReference type="InterPro" id="IPR001313">
    <property type="entry name" value="Pumilio_RNA-bd_rpt"/>
</dbReference>
<dbReference type="GO" id="GO:0003730">
    <property type="term" value="F:mRNA 3'-UTR binding"/>
    <property type="evidence" value="ECO:0007669"/>
    <property type="project" value="TreeGrafter"/>
</dbReference>
<proteinExistence type="predicted"/>
<dbReference type="STRING" id="1262450.S3C3R5"/>
<dbReference type="VEuPathDB" id="FungiDB:F503_08078"/>
<protein>
    <submittedName>
        <fullName evidence="6">Pumilio-family rna binding repeat protein</fullName>
    </submittedName>
</protein>
<evidence type="ECO:0000313" key="6">
    <source>
        <dbReference type="EMBL" id="EPE07427.1"/>
    </source>
</evidence>
<dbReference type="SMART" id="SM00025">
    <property type="entry name" value="Pumilio"/>
    <property type="match status" value="8"/>
</dbReference>
<sequence>MSPTPSPESPIQRHMSDTRGYGQDEASGRFAEDDAAQTTKDSFGTMRSNVVALATSKLSNKMGAKENAYPMDTLLAKLSEQQVILREHNEKKKKAEAVAAYARAMEQHQVYNNLPITSGIDNMHVPSTMARLSPNGTLIPSSDEVLRLKLELAQAHHKIDRLDKELTTNRTTSQSDSSQILSVAATDPDYPTPGGTGQITPIGMAPTQTVRSLYNRENNIWAPPDVNRQDTMDGSSNGSIGRTRNLWRADIQQPGLQQSFPTAPGSVPHSNSPYVTQPASVWPPPRGTIASFMEASVNQSFGDSSNPMDEGRSEYMAADSDMILRPPSQMPDARMESHLHNGPAFSSYNTFGAGHIQYGNNGTYPPGPGATSAALAMYPQYLTPQPPIGTPLSPHASEFSERYIVDKIVTSNDQQASIFLQQKLKVGTTEQRFDIVEAIAEEAFPLMINRFGNFLVQRCFEHGTPEQIVKIAEAIRGNTLSLSMDPFGCHVVQKAFDSVPEEYKAVMVHELLRRIPETVVHRYACHVWQKLFELRWSDSPPQIMKYVNDALRGMWHEVALGETGSLVVQNIFENCLEEDKRPCIEEVLANIDVVAHGQFGNWCIQHVCEHGAPGDRGRAIDYVIRYAAEYSMDQFASKVVEKCLKIGSGDFLGRYLDRVCEGRTDRPRIPLIDIASDQYGNYLIQYILTHASPQHREIVAAHIRKHMVSLRGSKFGSRVGMLCTNPAVATRPGPGVGPSVGRLPTRYAFPL</sequence>
<dbReference type="InterPro" id="IPR033712">
    <property type="entry name" value="Pumilio_RNA-bd"/>
</dbReference>
<dbReference type="CDD" id="cd07920">
    <property type="entry name" value="Pumilio"/>
    <property type="match status" value="1"/>
</dbReference>
<dbReference type="PANTHER" id="PTHR12537">
    <property type="entry name" value="RNA BINDING PROTEIN PUMILIO-RELATED"/>
    <property type="match status" value="1"/>
</dbReference>
<evidence type="ECO:0000256" key="1">
    <source>
        <dbReference type="ARBA" id="ARBA00022737"/>
    </source>
</evidence>
<dbReference type="PANTHER" id="PTHR12537:SF48">
    <property type="entry name" value="MEIOTIC COILED-COIL PROTEIN 2"/>
    <property type="match status" value="1"/>
</dbReference>
<name>S3C3R5_OPHP1</name>
<feature type="compositionally biased region" description="Polar residues" evidence="4">
    <location>
        <begin position="168"/>
        <end position="181"/>
    </location>
</feature>
<evidence type="ECO:0000256" key="2">
    <source>
        <dbReference type="ARBA" id="ARBA00024893"/>
    </source>
</evidence>
<dbReference type="InterPro" id="IPR011989">
    <property type="entry name" value="ARM-like"/>
</dbReference>
<evidence type="ECO:0000256" key="3">
    <source>
        <dbReference type="PROSITE-ProRule" id="PRU00317"/>
    </source>
</evidence>
<dbReference type="eggNOG" id="KOG1488">
    <property type="taxonomic scope" value="Eukaryota"/>
</dbReference>
<feature type="repeat" description="Pumilio" evidence="3">
    <location>
        <begin position="474"/>
        <end position="509"/>
    </location>
</feature>
<evidence type="ECO:0000256" key="4">
    <source>
        <dbReference type="SAM" id="MobiDB-lite"/>
    </source>
</evidence>
<dbReference type="GO" id="GO:0005737">
    <property type="term" value="C:cytoplasm"/>
    <property type="evidence" value="ECO:0007669"/>
    <property type="project" value="TreeGrafter"/>
</dbReference>
<dbReference type="Gene3D" id="1.25.10.10">
    <property type="entry name" value="Leucine-rich Repeat Variant"/>
    <property type="match status" value="1"/>
</dbReference>
<dbReference type="SUPFAM" id="SSF48371">
    <property type="entry name" value="ARM repeat"/>
    <property type="match status" value="1"/>
</dbReference>
<gene>
    <name evidence="6" type="ORF">F503_08078</name>
</gene>
<dbReference type="OrthoDB" id="668540at2759"/>
<feature type="repeat" description="Pumilio" evidence="3">
    <location>
        <begin position="438"/>
        <end position="473"/>
    </location>
</feature>
<evidence type="ECO:0000313" key="7">
    <source>
        <dbReference type="Proteomes" id="UP000016923"/>
    </source>
</evidence>
<feature type="domain" description="PUM-HD" evidence="5">
    <location>
        <begin position="377"/>
        <end position="727"/>
    </location>
</feature>
<reference evidence="6 7" key="1">
    <citation type="journal article" date="2013" name="BMC Genomics">
        <title>The genome and transcriptome of the pine saprophyte Ophiostoma piceae, and a comparison with the bark beetle-associated pine pathogen Grosmannia clavigera.</title>
        <authorList>
            <person name="Haridas S."/>
            <person name="Wang Y."/>
            <person name="Lim L."/>
            <person name="Massoumi Alamouti S."/>
            <person name="Jackman S."/>
            <person name="Docking R."/>
            <person name="Robertson G."/>
            <person name="Birol I."/>
            <person name="Bohlmann J."/>
            <person name="Breuil C."/>
        </authorList>
    </citation>
    <scope>NUCLEOTIDE SEQUENCE [LARGE SCALE GENOMIC DNA]</scope>
    <source>
        <strain evidence="6 7">UAMH 11346</strain>
    </source>
</reference>
<organism evidence="6 7">
    <name type="scientific">Ophiostoma piceae (strain UAMH 11346)</name>
    <name type="common">Sap stain fungus</name>
    <dbReference type="NCBI Taxonomy" id="1262450"/>
    <lineage>
        <taxon>Eukaryota</taxon>
        <taxon>Fungi</taxon>
        <taxon>Dikarya</taxon>
        <taxon>Ascomycota</taxon>
        <taxon>Pezizomycotina</taxon>
        <taxon>Sordariomycetes</taxon>
        <taxon>Sordariomycetidae</taxon>
        <taxon>Ophiostomatales</taxon>
        <taxon>Ophiostomataceae</taxon>
        <taxon>Ophiostoma</taxon>
    </lineage>
</organism>
<dbReference type="HOGENOM" id="CLU_009803_0_0_1"/>
<accession>S3C3R5</accession>
<dbReference type="Proteomes" id="UP000016923">
    <property type="component" value="Unassembled WGS sequence"/>
</dbReference>
<feature type="region of interest" description="Disordered" evidence="4">
    <location>
        <begin position="167"/>
        <end position="203"/>
    </location>
</feature>
<dbReference type="PROSITE" id="PS50302">
    <property type="entry name" value="PUM"/>
    <property type="match status" value="3"/>
</dbReference>
<feature type="region of interest" description="Disordered" evidence="4">
    <location>
        <begin position="1"/>
        <end position="42"/>
    </location>
</feature>
<dbReference type="Pfam" id="PF00806">
    <property type="entry name" value="PUF"/>
    <property type="match status" value="8"/>
</dbReference>